<dbReference type="Proteomes" id="UP001219297">
    <property type="component" value="Unassembled WGS sequence"/>
</dbReference>
<feature type="region of interest" description="Disordered" evidence="1">
    <location>
        <begin position="180"/>
        <end position="202"/>
    </location>
</feature>
<evidence type="ECO:0000256" key="1">
    <source>
        <dbReference type="SAM" id="MobiDB-lite"/>
    </source>
</evidence>
<evidence type="ECO:0000313" key="3">
    <source>
        <dbReference type="EMBL" id="MDE1656067.1"/>
    </source>
</evidence>
<keyword evidence="2" id="KW-0472">Membrane</keyword>
<proteinExistence type="predicted"/>
<keyword evidence="2" id="KW-0812">Transmembrane</keyword>
<sequence>MSAGEPGNAAHHSGSGKAARKAGEVILRSRGHIVKGGFLIALGFAPLILIGAGVAMPFSALTACFIAAGITGAAWSFFFLPELRYDAEGLTIINPLRTIWLPWSAVARFTTRFYLTTHARSGHHWDAAAFPAGGALAAGRRLLPARHPAAARHVDLPARPGRGTAIRWVTLARAAEQLRAAQENAASGPGSTPRSTVGSTNRPVRSVDLGRAVLCAAWVACLAAACGLAFT</sequence>
<comment type="caution">
    <text evidence="3">The sequence shown here is derived from an EMBL/GenBank/DDBJ whole genome shotgun (WGS) entry which is preliminary data.</text>
</comment>
<feature type="compositionally biased region" description="Polar residues" evidence="1">
    <location>
        <begin position="189"/>
        <end position="202"/>
    </location>
</feature>
<feature type="transmembrane region" description="Helical" evidence="2">
    <location>
        <begin position="36"/>
        <end position="54"/>
    </location>
</feature>
<dbReference type="EMBL" id="JARBHI010000005">
    <property type="protein sequence ID" value="MDE1656067.1"/>
    <property type="molecule type" value="Genomic_DNA"/>
</dbReference>
<keyword evidence="4" id="KW-1185">Reference proteome</keyword>
<evidence type="ECO:0000256" key="2">
    <source>
        <dbReference type="SAM" id="Phobius"/>
    </source>
</evidence>
<reference evidence="3 4" key="1">
    <citation type="submission" date="2023-02" db="EMBL/GenBank/DDBJ databases">
        <title>Defining the Infant Male Urobiome and Moving Towards Mechanisms in Urobiome Research.</title>
        <authorList>
            <person name="Reasoner S."/>
            <person name="Flores V."/>
            <person name="Van Horn G."/>
            <person name="Morales G."/>
            <person name="Peard L."/>
            <person name="Abelson B."/>
            <person name="Manuel C."/>
            <person name="Lee J."/>
            <person name="Baker B."/>
            <person name="Williams T."/>
            <person name="Schmitz J."/>
            <person name="Clayton D."/>
            <person name="Hadjifrangiskou M."/>
        </authorList>
    </citation>
    <scope>NUCLEOTIDE SEQUENCE [LARGE SCALE GENOMIC DNA]</scope>
    <source>
        <strain evidence="3 4">AS1053</strain>
    </source>
</reference>
<organism evidence="3 4">
    <name type="scientific">Actinotignum sanguinis</name>
    <dbReference type="NCBI Taxonomy" id="1445614"/>
    <lineage>
        <taxon>Bacteria</taxon>
        <taxon>Bacillati</taxon>
        <taxon>Actinomycetota</taxon>
        <taxon>Actinomycetes</taxon>
        <taxon>Actinomycetales</taxon>
        <taxon>Actinomycetaceae</taxon>
        <taxon>Actinotignum</taxon>
    </lineage>
</organism>
<feature type="transmembrane region" description="Helical" evidence="2">
    <location>
        <begin position="60"/>
        <end position="80"/>
    </location>
</feature>
<gene>
    <name evidence="3" type="ORF">PWJ81_03195</name>
</gene>
<dbReference type="RefSeq" id="WP_016443183.1">
    <property type="nucleotide sequence ID" value="NZ_CAMXYX010000002.1"/>
</dbReference>
<name>A0ABT5V524_9ACTO</name>
<protein>
    <recommendedName>
        <fullName evidence="5">PH domain-containing protein</fullName>
    </recommendedName>
</protein>
<accession>A0ABT5V524</accession>
<evidence type="ECO:0000313" key="4">
    <source>
        <dbReference type="Proteomes" id="UP001219297"/>
    </source>
</evidence>
<evidence type="ECO:0008006" key="5">
    <source>
        <dbReference type="Google" id="ProtNLM"/>
    </source>
</evidence>
<keyword evidence="2" id="KW-1133">Transmembrane helix</keyword>